<evidence type="ECO:0000256" key="3">
    <source>
        <dbReference type="ARBA" id="ARBA00022475"/>
    </source>
</evidence>
<evidence type="ECO:0000256" key="1">
    <source>
        <dbReference type="ARBA" id="ARBA00004202"/>
    </source>
</evidence>
<comment type="function">
    <text evidence="6">May act as a scaffolding protein within caveolar membranes. Interacts directly with G-protein alpha subunits and can functionally regulate their activity.</text>
</comment>
<keyword evidence="4 6" id="KW-0333">Golgi apparatus</keyword>
<sequence length="135" mass="15406">MSDPATVPSSDHIDLVNRDPTNIYHYLTVDFEEIFAEPDGTHSIDCVWTNSYKCFTCGKNLCYKILTLLCGIFVALCWGCEFAGIAFSHIWHYTPMYKACEINLGCFKKFYSTCIHCLCDPMCEACSLFFTAFKK</sequence>
<feature type="transmembrane region" description="Helical" evidence="7">
    <location>
        <begin position="65"/>
        <end position="88"/>
    </location>
</feature>
<keyword evidence="7" id="KW-1133">Transmembrane helix</keyword>
<accession>A0A1S3IG00</accession>
<gene>
    <name evidence="9" type="primary">LOC106163982</name>
</gene>
<dbReference type="KEGG" id="lak:106163982"/>
<organism evidence="8 9">
    <name type="scientific">Lingula anatina</name>
    <name type="common">Brachiopod</name>
    <name type="synonym">Lingula unguis</name>
    <dbReference type="NCBI Taxonomy" id="7574"/>
    <lineage>
        <taxon>Eukaryota</taxon>
        <taxon>Metazoa</taxon>
        <taxon>Spiralia</taxon>
        <taxon>Lophotrochozoa</taxon>
        <taxon>Brachiopoda</taxon>
        <taxon>Linguliformea</taxon>
        <taxon>Lingulata</taxon>
        <taxon>Lingulida</taxon>
        <taxon>Linguloidea</taxon>
        <taxon>Lingulidae</taxon>
        <taxon>Lingula</taxon>
    </lineage>
</organism>
<dbReference type="STRING" id="7574.A0A1S3IG00"/>
<dbReference type="GeneID" id="106163982"/>
<dbReference type="GO" id="GO:0070836">
    <property type="term" value="P:caveola assembly"/>
    <property type="evidence" value="ECO:0007669"/>
    <property type="project" value="InterPro"/>
</dbReference>
<evidence type="ECO:0000256" key="4">
    <source>
        <dbReference type="ARBA" id="ARBA00023034"/>
    </source>
</evidence>
<keyword evidence="7" id="KW-0812">Transmembrane</keyword>
<proteinExistence type="inferred from homology"/>
<keyword evidence="8" id="KW-1185">Reference proteome</keyword>
<dbReference type="GO" id="GO:0005901">
    <property type="term" value="C:caveola"/>
    <property type="evidence" value="ECO:0007669"/>
    <property type="project" value="UniProtKB-SubCell"/>
</dbReference>
<comment type="subcellular location">
    <subcellularLocation>
        <location evidence="1 6">Cell membrane</location>
        <topology evidence="1 6">Peripheral membrane protein</topology>
    </subcellularLocation>
    <subcellularLocation>
        <location evidence="6">Golgi apparatus membrane</location>
        <topology evidence="6">Peripheral membrane protein</topology>
    </subcellularLocation>
    <subcellularLocation>
        <location evidence="6">Membrane</location>
        <location evidence="6">Caveola</location>
        <topology evidence="6">Peripheral membrane protein</topology>
    </subcellularLocation>
</comment>
<dbReference type="InterPro" id="IPR001612">
    <property type="entry name" value="Caveolin"/>
</dbReference>
<dbReference type="AlphaFoldDB" id="A0A1S3IG00"/>
<evidence type="ECO:0000313" key="8">
    <source>
        <dbReference type="Proteomes" id="UP000085678"/>
    </source>
</evidence>
<dbReference type="RefSeq" id="XP_013397185.1">
    <property type="nucleotide sequence ID" value="XM_013541731.1"/>
</dbReference>
<dbReference type="Proteomes" id="UP000085678">
    <property type="component" value="Unplaced"/>
</dbReference>
<dbReference type="PANTHER" id="PTHR10844:SF19">
    <property type="entry name" value="CAVEOLIN-2"/>
    <property type="match status" value="1"/>
</dbReference>
<comment type="similarity">
    <text evidence="2 6">Belongs to the caveolin family.</text>
</comment>
<protein>
    <recommendedName>
        <fullName evidence="6">Caveolin</fullName>
    </recommendedName>
</protein>
<dbReference type="Pfam" id="PF01146">
    <property type="entry name" value="Caveolin"/>
    <property type="match status" value="1"/>
</dbReference>
<dbReference type="PANTHER" id="PTHR10844">
    <property type="entry name" value="CAVEOLIN"/>
    <property type="match status" value="1"/>
</dbReference>
<dbReference type="InParanoid" id="A0A1S3IG00"/>
<dbReference type="OMA" id="QWGCEFA"/>
<evidence type="ECO:0000256" key="2">
    <source>
        <dbReference type="ARBA" id="ARBA00010988"/>
    </source>
</evidence>
<keyword evidence="5 6" id="KW-0472">Membrane</keyword>
<dbReference type="GO" id="GO:0060090">
    <property type="term" value="F:molecular adaptor activity"/>
    <property type="evidence" value="ECO:0007669"/>
    <property type="project" value="TreeGrafter"/>
</dbReference>
<dbReference type="GO" id="GO:0000139">
    <property type="term" value="C:Golgi membrane"/>
    <property type="evidence" value="ECO:0007669"/>
    <property type="project" value="UniProtKB-SubCell"/>
</dbReference>
<keyword evidence="3 6" id="KW-1003">Cell membrane</keyword>
<evidence type="ECO:0000256" key="7">
    <source>
        <dbReference type="SAM" id="Phobius"/>
    </source>
</evidence>
<reference evidence="9" key="1">
    <citation type="submission" date="2025-08" db="UniProtKB">
        <authorList>
            <consortium name="RefSeq"/>
        </authorList>
    </citation>
    <scope>IDENTIFICATION</scope>
    <source>
        <tissue evidence="9">Gonads</tissue>
    </source>
</reference>
<name>A0A1S3IG00_LINAN</name>
<dbReference type="OrthoDB" id="5917823at2759"/>
<evidence type="ECO:0000256" key="5">
    <source>
        <dbReference type="ARBA" id="ARBA00023136"/>
    </source>
</evidence>
<evidence type="ECO:0000256" key="6">
    <source>
        <dbReference type="RuleBase" id="RU000680"/>
    </source>
</evidence>
<evidence type="ECO:0000313" key="9">
    <source>
        <dbReference type="RefSeq" id="XP_013397185.1"/>
    </source>
</evidence>